<dbReference type="SUPFAM" id="SSF55729">
    <property type="entry name" value="Acyl-CoA N-acyltransferases (Nat)"/>
    <property type="match status" value="1"/>
</dbReference>
<accession>A0A0G2ZFT2</accession>
<dbReference type="CDD" id="cd04301">
    <property type="entry name" value="NAT_SF"/>
    <property type="match status" value="1"/>
</dbReference>
<dbReference type="Gene3D" id="3.40.630.30">
    <property type="match status" value="1"/>
</dbReference>
<keyword evidence="2" id="KW-0808">Transferase</keyword>
<dbReference type="Proteomes" id="UP000035159">
    <property type="component" value="Chromosome"/>
</dbReference>
<dbReference type="Pfam" id="PF00583">
    <property type="entry name" value="Acetyltransf_1"/>
    <property type="match status" value="1"/>
</dbReference>
<sequence length="183" mass="21371">MIEIELKMFERNDFERLIGWIESPEFLFQWAGTIFSYPLDELQLEEYIQGAEGVQPIRRIFKAVDINANTVVGHIELNNIDLRNKVARISRVLVGEPSMRGKGVGAQMIRKLLEIGFNQLGLHRIELLVFDFNKAAIRCYEKVGFVKEGLLREARKINDEYQNLYLMSILESEWRAQRLTPNR</sequence>
<dbReference type="PANTHER" id="PTHR43415:SF5">
    <property type="entry name" value="ACETYLTRANSFERASE"/>
    <property type="match status" value="1"/>
</dbReference>
<name>A0A0G2ZFT2_9BACT</name>
<dbReference type="EMBL" id="CP011232">
    <property type="protein sequence ID" value="AKI97653.1"/>
    <property type="molecule type" value="Genomic_DNA"/>
</dbReference>
<protein>
    <submittedName>
        <fullName evidence="2">Aminoglycoside adenylyltransferase</fullName>
    </submittedName>
</protein>
<dbReference type="GO" id="GO:0016779">
    <property type="term" value="F:nucleotidyltransferase activity"/>
    <property type="evidence" value="ECO:0007669"/>
    <property type="project" value="UniProtKB-KW"/>
</dbReference>
<dbReference type="GO" id="GO:0016747">
    <property type="term" value="F:acyltransferase activity, transferring groups other than amino-acyl groups"/>
    <property type="evidence" value="ECO:0007669"/>
    <property type="project" value="InterPro"/>
</dbReference>
<evidence type="ECO:0000313" key="3">
    <source>
        <dbReference type="Proteomes" id="UP000035159"/>
    </source>
</evidence>
<dbReference type="PANTHER" id="PTHR43415">
    <property type="entry name" value="SPERMIDINE N(1)-ACETYLTRANSFERASE"/>
    <property type="match status" value="1"/>
</dbReference>
<dbReference type="PROSITE" id="PS51186">
    <property type="entry name" value="GNAT"/>
    <property type="match status" value="1"/>
</dbReference>
<organism evidence="2 3">
    <name type="scientific">Kosmotoga pacifica</name>
    <dbReference type="NCBI Taxonomy" id="1330330"/>
    <lineage>
        <taxon>Bacteria</taxon>
        <taxon>Thermotogati</taxon>
        <taxon>Thermotogota</taxon>
        <taxon>Thermotogae</taxon>
        <taxon>Kosmotogales</taxon>
        <taxon>Kosmotogaceae</taxon>
        <taxon>Kosmotoga</taxon>
    </lineage>
</organism>
<keyword evidence="3" id="KW-1185">Reference proteome</keyword>
<proteinExistence type="predicted"/>
<reference evidence="2 3" key="1">
    <citation type="submission" date="2015-04" db="EMBL/GenBank/DDBJ databases">
        <title>Complete Genome Sequence of Kosmotoga pacifica SLHLJ1.</title>
        <authorList>
            <person name="Jiang L.J."/>
            <person name="Shao Z.Z."/>
            <person name="Jebbar M."/>
        </authorList>
    </citation>
    <scope>NUCLEOTIDE SEQUENCE [LARGE SCALE GENOMIC DNA]</scope>
    <source>
        <strain evidence="2 3">SLHLJ1</strain>
    </source>
</reference>
<evidence type="ECO:0000259" key="1">
    <source>
        <dbReference type="PROSITE" id="PS51186"/>
    </source>
</evidence>
<dbReference type="InterPro" id="IPR016181">
    <property type="entry name" value="Acyl_CoA_acyltransferase"/>
</dbReference>
<dbReference type="RefSeq" id="WP_047754788.1">
    <property type="nucleotide sequence ID" value="NZ_CAJUHA010000017.1"/>
</dbReference>
<dbReference type="STRING" id="1330330.IX53_07305"/>
<dbReference type="InterPro" id="IPR000182">
    <property type="entry name" value="GNAT_dom"/>
</dbReference>
<dbReference type="PATRIC" id="fig|1330330.3.peg.1477"/>
<gene>
    <name evidence="2" type="ORF">IX53_07305</name>
</gene>
<keyword evidence="2" id="KW-0548">Nucleotidyltransferase</keyword>
<dbReference type="KEGG" id="kpf:IX53_07305"/>
<evidence type="ECO:0000313" key="2">
    <source>
        <dbReference type="EMBL" id="AKI97653.1"/>
    </source>
</evidence>
<dbReference type="OrthoDB" id="9795206at2"/>
<feature type="domain" description="N-acetyltransferase" evidence="1">
    <location>
        <begin position="4"/>
        <end position="172"/>
    </location>
</feature>
<dbReference type="AlphaFoldDB" id="A0A0G2ZFT2"/>